<feature type="region of interest" description="Disordered" evidence="2">
    <location>
        <begin position="751"/>
        <end position="771"/>
    </location>
</feature>
<organism evidence="3 4">
    <name type="scientific">Melanomma pulvis-pyrius CBS 109.77</name>
    <dbReference type="NCBI Taxonomy" id="1314802"/>
    <lineage>
        <taxon>Eukaryota</taxon>
        <taxon>Fungi</taxon>
        <taxon>Dikarya</taxon>
        <taxon>Ascomycota</taxon>
        <taxon>Pezizomycotina</taxon>
        <taxon>Dothideomycetes</taxon>
        <taxon>Pleosporomycetidae</taxon>
        <taxon>Pleosporales</taxon>
        <taxon>Melanommataceae</taxon>
        <taxon>Melanomma</taxon>
    </lineage>
</organism>
<feature type="coiled-coil region" evidence="1">
    <location>
        <begin position="1260"/>
        <end position="1301"/>
    </location>
</feature>
<feature type="region of interest" description="Disordered" evidence="2">
    <location>
        <begin position="431"/>
        <end position="541"/>
    </location>
</feature>
<feature type="compositionally biased region" description="Low complexity" evidence="2">
    <location>
        <begin position="1183"/>
        <end position="1199"/>
    </location>
</feature>
<reference evidence="3" key="1">
    <citation type="journal article" date="2020" name="Stud. Mycol.">
        <title>101 Dothideomycetes genomes: a test case for predicting lifestyles and emergence of pathogens.</title>
        <authorList>
            <person name="Haridas S."/>
            <person name="Albert R."/>
            <person name="Binder M."/>
            <person name="Bloem J."/>
            <person name="Labutti K."/>
            <person name="Salamov A."/>
            <person name="Andreopoulos B."/>
            <person name="Baker S."/>
            <person name="Barry K."/>
            <person name="Bills G."/>
            <person name="Bluhm B."/>
            <person name="Cannon C."/>
            <person name="Castanera R."/>
            <person name="Culley D."/>
            <person name="Daum C."/>
            <person name="Ezra D."/>
            <person name="Gonzalez J."/>
            <person name="Henrissat B."/>
            <person name="Kuo A."/>
            <person name="Liang C."/>
            <person name="Lipzen A."/>
            <person name="Lutzoni F."/>
            <person name="Magnuson J."/>
            <person name="Mondo S."/>
            <person name="Nolan M."/>
            <person name="Ohm R."/>
            <person name="Pangilinan J."/>
            <person name="Park H.-J."/>
            <person name="Ramirez L."/>
            <person name="Alfaro M."/>
            <person name="Sun H."/>
            <person name="Tritt A."/>
            <person name="Yoshinaga Y."/>
            <person name="Zwiers L.-H."/>
            <person name="Turgeon B."/>
            <person name="Goodwin S."/>
            <person name="Spatafora J."/>
            <person name="Crous P."/>
            <person name="Grigoriev I."/>
        </authorList>
    </citation>
    <scope>NUCLEOTIDE SEQUENCE</scope>
    <source>
        <strain evidence="3">CBS 109.77</strain>
    </source>
</reference>
<feature type="region of interest" description="Disordered" evidence="2">
    <location>
        <begin position="1168"/>
        <end position="1206"/>
    </location>
</feature>
<feature type="compositionally biased region" description="Basic and acidic residues" evidence="2">
    <location>
        <begin position="576"/>
        <end position="587"/>
    </location>
</feature>
<evidence type="ECO:0000256" key="1">
    <source>
        <dbReference type="SAM" id="Coils"/>
    </source>
</evidence>
<dbReference type="Proteomes" id="UP000799757">
    <property type="component" value="Unassembled WGS sequence"/>
</dbReference>
<protein>
    <submittedName>
        <fullName evidence="3">Uncharacterized protein</fullName>
    </submittedName>
</protein>
<feature type="compositionally biased region" description="Basic and acidic residues" evidence="2">
    <location>
        <begin position="631"/>
        <end position="640"/>
    </location>
</feature>
<feature type="compositionally biased region" description="Basic and acidic residues" evidence="2">
    <location>
        <begin position="700"/>
        <end position="710"/>
    </location>
</feature>
<gene>
    <name evidence="3" type="ORF">K505DRAFT_362646</name>
</gene>
<feature type="region of interest" description="Disordered" evidence="2">
    <location>
        <begin position="343"/>
        <end position="393"/>
    </location>
</feature>
<keyword evidence="1" id="KW-0175">Coiled coil</keyword>
<evidence type="ECO:0000256" key="2">
    <source>
        <dbReference type="SAM" id="MobiDB-lite"/>
    </source>
</evidence>
<dbReference type="EMBL" id="MU001957">
    <property type="protein sequence ID" value="KAF2792729.1"/>
    <property type="molecule type" value="Genomic_DNA"/>
</dbReference>
<dbReference type="OrthoDB" id="5374844at2759"/>
<evidence type="ECO:0000313" key="3">
    <source>
        <dbReference type="EMBL" id="KAF2792729.1"/>
    </source>
</evidence>
<sequence>MSARDFDAALAAPDVDATFQTLHHLTSRNERFSGASLPTTAEKYLKAFCDAGSSATRRRWVGVALRKMVRTSTEVVKHFKTLRHRLPQLGQVILGSTELEETRILAGVIIREAMEQGIQFSSFWPSDKVPNNAPNFPQESGPHWLHDFQTFLDTLGDLVIMQLVTDPAILYPVSLVASDNFKCLNPEDVAMTAIIQDRLLTIIPELSTQNLDFVDIPLHRIQNISQRRATLKDSQSRGTEHEPWDLVISLRRGPWTYCVNTSRHTGTELTLLFKNAKDAKECEYCIMELVNLASSAHSHVIDFSKGEDEMHSEDGVFKTTPANIEAALSTADNNIGLQLRDNKGKAVTPEPDPRRVIELSSSPGSVHNGHSRSNVERRVNTPAPIEQPDNANLKSGARKIPKIKKPGREINPIGDLHVAVSRHIDEFDFPEESPRMIRPSKVSKKGTLGALPKHAVGTPRASLHGVTRTKPIGPKPKPKPAQRIQVNDTSDEEDAISSQAIQPLPRARTNANNTVQPTQCPTQSADPEQQPEKSKARPRLSALPKIAKSMGIKASVNQLRLEADVFAIPQDEAHDEEAKDKSRENVKTKPKGRAALGDNLKRESLVHDTSKGKSSVGDESKVKPRARRRVAKDVNYKDTESSASDSSESDYVKARPKKPRSVAKAVSKPSESVPKKAAAAAKLLESKTRTGHNKATGWEADPRPISDQKHTVLSKLLSKPQITPQPESEEGKVVPNSASLTKKPLRQIIRKEPVEEDHEVTLLSSPDPVPEVQTAVPLQEVETRSQNSDQIFDEPVSFDDLPHDVAALVDRPASNLTPTESQVLQEVVTHVTSISQTMAVATSKRKRTREETPPSTPQKKRTKNEQSAGQSNAGQAENASFRPPTTMARPRVLSDPSSPLARPASKGIRDLKALQDENGSPNAESAIHHQETNFLASRKQVERRHTPLHQHAQRIYSGGSTNAEILSSNSKPIPASPHADSMAISGHVDRDRVDMEKELADIETARSDPFTQFKSPKLTAFTRRLTSDFTGVEAPGVPRPEVPFESSPLRPVAVEDLESPMNIRADGRALKIPKEFGAPKNSIRLKAPDRAKIDKIYAKASTAQAQELEPSLSRRHGVAFEDSVRNAPQQVVDDTPQEVDNYDDGSVYMEGDETLVALEVDSPNSLKTSPLAFRSSPPGNYAPSSHSSTSAESEPESNPLVPTPEAEEMEWEASLQPHQRSIHDQLIRISKHVVRHIVDKETAIDDIADIYAKDGQHLINALVERHSSEFESKLKDAERKKDNMRDEYSQLAKKMAKEREKYDPKTNVAAKG</sequence>
<feature type="region of interest" description="Disordered" evidence="2">
    <location>
        <begin position="570"/>
        <end position="739"/>
    </location>
</feature>
<feature type="compositionally biased region" description="Low complexity" evidence="2">
    <location>
        <begin position="664"/>
        <end position="683"/>
    </location>
</feature>
<name>A0A6A6X8M2_9PLEO</name>
<keyword evidence="4" id="KW-1185">Reference proteome</keyword>
<accession>A0A6A6X8M2</accession>
<feature type="region of interest" description="Disordered" evidence="2">
    <location>
        <begin position="833"/>
        <end position="905"/>
    </location>
</feature>
<feature type="compositionally biased region" description="Polar residues" evidence="2">
    <location>
        <begin position="865"/>
        <end position="878"/>
    </location>
</feature>
<feature type="compositionally biased region" description="Polar residues" evidence="2">
    <location>
        <begin position="509"/>
        <end position="527"/>
    </location>
</feature>
<evidence type="ECO:0000313" key="4">
    <source>
        <dbReference type="Proteomes" id="UP000799757"/>
    </source>
</evidence>
<proteinExistence type="predicted"/>
<feature type="compositionally biased region" description="Basic and acidic residues" evidence="2">
    <location>
        <begin position="599"/>
        <end position="622"/>
    </location>
</feature>